<sequence length="116" mass="13329">MFSRTLLVFFAFSIFIVCSSRTLAPSPDNSPTQLYIVQVDPDVYHNDCNNYQQLLRKVVHGRSPKLIYCYQYVLSGFAAVFTEEEAENLRGEKGIYRVSPDEEVHIDVARIKQPSH</sequence>
<dbReference type="InterPro" id="IPR037045">
    <property type="entry name" value="S8pro/Inhibitor_I9_sf"/>
</dbReference>
<organism evidence="3 4">
    <name type="scientific">Eutrema salsugineum</name>
    <name type="common">Saltwater cress</name>
    <name type="synonym">Sisymbrium salsugineum</name>
    <dbReference type="NCBI Taxonomy" id="72664"/>
    <lineage>
        <taxon>Eukaryota</taxon>
        <taxon>Viridiplantae</taxon>
        <taxon>Streptophyta</taxon>
        <taxon>Embryophyta</taxon>
        <taxon>Tracheophyta</taxon>
        <taxon>Spermatophyta</taxon>
        <taxon>Magnoliopsida</taxon>
        <taxon>eudicotyledons</taxon>
        <taxon>Gunneridae</taxon>
        <taxon>Pentapetalae</taxon>
        <taxon>rosids</taxon>
        <taxon>malvids</taxon>
        <taxon>Brassicales</taxon>
        <taxon>Brassicaceae</taxon>
        <taxon>Eutremeae</taxon>
        <taxon>Eutrema</taxon>
    </lineage>
</organism>
<reference evidence="3 4" key="1">
    <citation type="journal article" date="2013" name="Front. Plant Sci.">
        <title>The Reference Genome of the Halophytic Plant Eutrema salsugineum.</title>
        <authorList>
            <person name="Yang R."/>
            <person name="Jarvis D.E."/>
            <person name="Chen H."/>
            <person name="Beilstein M.A."/>
            <person name="Grimwood J."/>
            <person name="Jenkins J."/>
            <person name="Shu S."/>
            <person name="Prochnik S."/>
            <person name="Xin M."/>
            <person name="Ma C."/>
            <person name="Schmutz J."/>
            <person name="Wing R.A."/>
            <person name="Mitchell-Olds T."/>
            <person name="Schumaker K.S."/>
            <person name="Wang X."/>
        </authorList>
    </citation>
    <scope>NUCLEOTIDE SEQUENCE [LARGE SCALE GENOMIC DNA]</scope>
</reference>
<dbReference type="KEGG" id="eus:EUTSA_v10017439mg"/>
<dbReference type="Proteomes" id="UP000030689">
    <property type="component" value="Unassembled WGS sequence"/>
</dbReference>
<keyword evidence="1" id="KW-0732">Signal</keyword>
<dbReference type="Pfam" id="PF05922">
    <property type="entry name" value="Inhibitor_I9"/>
    <property type="match status" value="1"/>
</dbReference>
<evidence type="ECO:0000256" key="1">
    <source>
        <dbReference type="SAM" id="SignalP"/>
    </source>
</evidence>
<accession>V4MBZ8</accession>
<dbReference type="PANTHER" id="PTHR48222">
    <property type="entry name" value="PROTEINASE INHIBITOR, PROPEPTIDE"/>
    <property type="match status" value="1"/>
</dbReference>
<dbReference type="Gramene" id="ESQ52677">
    <property type="protein sequence ID" value="ESQ52677"/>
    <property type="gene ID" value="EUTSA_v10017439mg"/>
</dbReference>
<name>V4MBZ8_EUTSA</name>
<dbReference type="AlphaFoldDB" id="V4MBZ8"/>
<dbReference type="PANTHER" id="PTHR48222:SF4">
    <property type="entry name" value="PROTEINASE INHIBITOR, PROPEPTIDE"/>
    <property type="match status" value="1"/>
</dbReference>
<protein>
    <recommendedName>
        <fullName evidence="2">Inhibitor I9 domain-containing protein</fullName>
    </recommendedName>
</protein>
<feature type="chain" id="PRO_5004721617" description="Inhibitor I9 domain-containing protein" evidence="1">
    <location>
        <begin position="21"/>
        <end position="116"/>
    </location>
</feature>
<dbReference type="EMBL" id="KI517385">
    <property type="protein sequence ID" value="ESQ52677.1"/>
    <property type="molecule type" value="Genomic_DNA"/>
</dbReference>
<dbReference type="InterPro" id="IPR010259">
    <property type="entry name" value="S8pro/Inhibitor_I9"/>
</dbReference>
<feature type="domain" description="Inhibitor I9" evidence="2">
    <location>
        <begin position="35"/>
        <end position="106"/>
    </location>
</feature>
<dbReference type="Gene3D" id="3.30.70.80">
    <property type="entry name" value="Peptidase S8 propeptide/proteinase inhibitor I9"/>
    <property type="match status" value="1"/>
</dbReference>
<keyword evidence="4" id="KW-1185">Reference proteome</keyword>
<evidence type="ECO:0000313" key="3">
    <source>
        <dbReference type="EMBL" id="ESQ52677.1"/>
    </source>
</evidence>
<dbReference type="OrthoDB" id="1080174at2759"/>
<evidence type="ECO:0000313" key="4">
    <source>
        <dbReference type="Proteomes" id="UP000030689"/>
    </source>
</evidence>
<dbReference type="eggNOG" id="ENOG502R1RT">
    <property type="taxonomic scope" value="Eukaryota"/>
</dbReference>
<proteinExistence type="predicted"/>
<dbReference type="SUPFAM" id="SSF54897">
    <property type="entry name" value="Protease propeptides/inhibitors"/>
    <property type="match status" value="1"/>
</dbReference>
<evidence type="ECO:0000259" key="2">
    <source>
        <dbReference type="Pfam" id="PF05922"/>
    </source>
</evidence>
<feature type="signal peptide" evidence="1">
    <location>
        <begin position="1"/>
        <end position="20"/>
    </location>
</feature>
<gene>
    <name evidence="3" type="ORF">EUTSA_v10017439mg</name>
</gene>